<organism evidence="1 2">
    <name type="scientific">Bacillus phage PBS1</name>
    <dbReference type="NCBI Taxonomy" id="2884423"/>
    <lineage>
        <taxon>Viruses</taxon>
        <taxon>Duplodnaviria</taxon>
        <taxon>Heunggongvirae</taxon>
        <taxon>Uroviricota</taxon>
        <taxon>Caudoviricetes</taxon>
        <taxon>Takahashivirus</taxon>
        <taxon>Bacillus phage PBS1</taxon>
    </lineage>
</organism>
<dbReference type="Proteomes" id="UP000226236">
    <property type="component" value="Segment"/>
</dbReference>
<gene>
    <name evidence="1" type="primary">234</name>
    <name evidence="1" type="ORF">PBI_PBS1_234</name>
</gene>
<reference evidence="1 2" key="1">
    <citation type="submission" date="2017-06" db="EMBL/GenBank/DDBJ databases">
        <authorList>
            <person name="Russell D.A."/>
            <person name="Jacobs-Sera D."/>
            <person name="Duda R."/>
            <person name="Hatfull G.F."/>
            <person name="Hendrix R.W."/>
        </authorList>
    </citation>
    <scope>NUCLEOTIDE SEQUENCE [LARGE SCALE GENOMIC DNA]</scope>
</reference>
<accession>A0A223LDR4</accession>
<sequence length="39" mass="4336">MPFCMVTYIIITGGLSWKGIAYPDQSPKDGCNSPFRRNA</sequence>
<evidence type="ECO:0000313" key="2">
    <source>
        <dbReference type="Proteomes" id="UP000226236"/>
    </source>
</evidence>
<protein>
    <submittedName>
        <fullName evidence="1">Uncharacterized protein</fullName>
    </submittedName>
</protein>
<name>A0A223LDR4_BPPB1</name>
<dbReference type="EMBL" id="MF360957">
    <property type="protein sequence ID" value="ASU00056.1"/>
    <property type="molecule type" value="Genomic_DNA"/>
</dbReference>
<evidence type="ECO:0000313" key="1">
    <source>
        <dbReference type="EMBL" id="ASU00056.1"/>
    </source>
</evidence>
<keyword evidence="2" id="KW-1185">Reference proteome</keyword>
<dbReference type="GeneID" id="40524467"/>
<dbReference type="RefSeq" id="YP_009664435.1">
    <property type="nucleotide sequence ID" value="NC_043027.1"/>
</dbReference>
<proteinExistence type="predicted"/>